<dbReference type="AlphaFoldDB" id="A0A8X6WPI7"/>
<dbReference type="Proteomes" id="UP000886998">
    <property type="component" value="Unassembled WGS sequence"/>
</dbReference>
<evidence type="ECO:0000313" key="2">
    <source>
        <dbReference type="Proteomes" id="UP000886998"/>
    </source>
</evidence>
<sequence length="152" mass="17505">MVEKYYHKRSVSASRKNALGGPCRPIPIACNSSLELEFFESEGSEGNCGRKPFAAIKCSKEGIRAFSQFCWKVLCVIWWFVTTTLKVREQLIVMNEIKVCVLEVGLIRHSVPQAEVIVWLDQEEMLCIYLVLRKIWLFVICETRFIPSITDL</sequence>
<reference evidence="1" key="1">
    <citation type="submission" date="2020-08" db="EMBL/GenBank/DDBJ databases">
        <title>Multicomponent nature underlies the extraordinary mechanical properties of spider dragline silk.</title>
        <authorList>
            <person name="Kono N."/>
            <person name="Nakamura H."/>
            <person name="Mori M."/>
            <person name="Yoshida Y."/>
            <person name="Ohtoshi R."/>
            <person name="Malay A.D."/>
            <person name="Moran D.A.P."/>
            <person name="Tomita M."/>
            <person name="Numata K."/>
            <person name="Arakawa K."/>
        </authorList>
    </citation>
    <scope>NUCLEOTIDE SEQUENCE</scope>
</reference>
<accession>A0A8X6WPI7</accession>
<dbReference type="EMBL" id="BMAV01000438">
    <property type="protein sequence ID" value="GFY37731.1"/>
    <property type="molecule type" value="Genomic_DNA"/>
</dbReference>
<keyword evidence="2" id="KW-1185">Reference proteome</keyword>
<organism evidence="1 2">
    <name type="scientific">Trichonephila inaurata madagascariensis</name>
    <dbReference type="NCBI Taxonomy" id="2747483"/>
    <lineage>
        <taxon>Eukaryota</taxon>
        <taxon>Metazoa</taxon>
        <taxon>Ecdysozoa</taxon>
        <taxon>Arthropoda</taxon>
        <taxon>Chelicerata</taxon>
        <taxon>Arachnida</taxon>
        <taxon>Araneae</taxon>
        <taxon>Araneomorphae</taxon>
        <taxon>Entelegynae</taxon>
        <taxon>Araneoidea</taxon>
        <taxon>Nephilidae</taxon>
        <taxon>Trichonephila</taxon>
        <taxon>Trichonephila inaurata</taxon>
    </lineage>
</organism>
<proteinExistence type="predicted"/>
<evidence type="ECO:0000313" key="1">
    <source>
        <dbReference type="EMBL" id="GFY37731.1"/>
    </source>
</evidence>
<comment type="caution">
    <text evidence="1">The sequence shown here is derived from an EMBL/GenBank/DDBJ whole genome shotgun (WGS) entry which is preliminary data.</text>
</comment>
<gene>
    <name evidence="1" type="ORF">TNIN_450061</name>
</gene>
<name>A0A8X6WPI7_9ARAC</name>
<protein>
    <submittedName>
        <fullName evidence="1">Uncharacterized protein</fullName>
    </submittedName>
</protein>